<dbReference type="GO" id="GO:0009279">
    <property type="term" value="C:cell outer membrane"/>
    <property type="evidence" value="ECO:0007669"/>
    <property type="project" value="UniProtKB-SubCell"/>
</dbReference>
<evidence type="ECO:0000259" key="6">
    <source>
        <dbReference type="Pfam" id="PF07980"/>
    </source>
</evidence>
<comment type="subcellular location">
    <subcellularLocation>
        <location evidence="1">Cell outer membrane</location>
    </subcellularLocation>
</comment>
<dbReference type="Gene3D" id="1.25.40.390">
    <property type="match status" value="1"/>
</dbReference>
<evidence type="ECO:0000256" key="5">
    <source>
        <dbReference type="ARBA" id="ARBA00023237"/>
    </source>
</evidence>
<dbReference type="AlphaFoldDB" id="A0A1V9G7J2"/>
<dbReference type="Pfam" id="PF14322">
    <property type="entry name" value="SusD-like_3"/>
    <property type="match status" value="1"/>
</dbReference>
<gene>
    <name evidence="8" type="ORF">A3860_13740</name>
</gene>
<organism evidence="8 9">
    <name type="scientific">Niastella vici</name>
    <dbReference type="NCBI Taxonomy" id="1703345"/>
    <lineage>
        <taxon>Bacteria</taxon>
        <taxon>Pseudomonadati</taxon>
        <taxon>Bacteroidota</taxon>
        <taxon>Chitinophagia</taxon>
        <taxon>Chitinophagales</taxon>
        <taxon>Chitinophagaceae</taxon>
        <taxon>Niastella</taxon>
    </lineage>
</organism>
<evidence type="ECO:0000256" key="4">
    <source>
        <dbReference type="ARBA" id="ARBA00023136"/>
    </source>
</evidence>
<proteinExistence type="inferred from homology"/>
<dbReference type="EMBL" id="LVYD01000002">
    <property type="protein sequence ID" value="OQP66540.1"/>
    <property type="molecule type" value="Genomic_DNA"/>
</dbReference>
<evidence type="ECO:0000313" key="9">
    <source>
        <dbReference type="Proteomes" id="UP000192796"/>
    </source>
</evidence>
<feature type="domain" description="RagB/SusD" evidence="6">
    <location>
        <begin position="292"/>
        <end position="577"/>
    </location>
</feature>
<dbReference type="InterPro" id="IPR011990">
    <property type="entry name" value="TPR-like_helical_dom_sf"/>
</dbReference>
<dbReference type="PROSITE" id="PS51257">
    <property type="entry name" value="PROKAR_LIPOPROTEIN"/>
    <property type="match status" value="1"/>
</dbReference>
<comment type="similarity">
    <text evidence="2">Belongs to the SusD family.</text>
</comment>
<protein>
    <recommendedName>
        <fullName evidence="10">Carbohydrate-binding protein SusD</fullName>
    </recommendedName>
</protein>
<accession>A0A1V9G7J2</accession>
<evidence type="ECO:0000256" key="3">
    <source>
        <dbReference type="ARBA" id="ARBA00022729"/>
    </source>
</evidence>
<dbReference type="OrthoDB" id="5694214at2"/>
<comment type="caution">
    <text evidence="8">The sequence shown here is derived from an EMBL/GenBank/DDBJ whole genome shotgun (WGS) entry which is preliminary data.</text>
</comment>
<name>A0A1V9G7J2_9BACT</name>
<keyword evidence="5" id="KW-0998">Cell outer membrane</keyword>
<sequence length="578" mass="64691">MKLAYKKNYLIIFGSAILAGMIMTGCNKKLDQFSQTAITDNIFWKDSGQLIMATNYLYTSLPDFNSALDELMSDFAVDIRTTTVNAISEGSRTAPANDAQWSNPYAFIRAAHNIMEKSAAIPDGPMKTYCIAQARFFRALAYFNLVKAYGDVPYLSRTITGREDETLYTPRTDRRIVVDSIYADLDFAATVCPQPDQLPGTTTTTGTAGREYGRITRSAALALKSRIALYEGSWEKFHGEPELSGPKDPNKHFRIAKEAAQLIITENKHSLYTADGPLSFQNLFRYPGETYAKNKENILARLYGKSITENVASNAYLRTANTDGGNAATRALVTTALYTDGLPAGKSPLDSNGKETGLLTDYQNRDPRLIQTLFKPGDPYASIAGGNPVYGNTYYYHQQKYFTGQTDFINSASFLDFIVIRYAEVLLNYAEATYELNGSISDQDLDLSINLLRKRATNNDNSKLSLLTNSFVSVNGLNMREEIRRERAIELAYEGHRYWDLIRWKTAEIELPKAILERKYFNDVNYGGSTKPPLLNGYVLFEAADKRKFDVAKDYLWPIPTAQIGLSKGTLTQNPGWN</sequence>
<keyword evidence="4" id="KW-0472">Membrane</keyword>
<dbReference type="SUPFAM" id="SSF48452">
    <property type="entry name" value="TPR-like"/>
    <property type="match status" value="1"/>
</dbReference>
<dbReference type="Pfam" id="PF07980">
    <property type="entry name" value="SusD_RagB"/>
    <property type="match status" value="1"/>
</dbReference>
<dbReference type="InterPro" id="IPR012944">
    <property type="entry name" value="SusD_RagB_dom"/>
</dbReference>
<feature type="domain" description="SusD-like N-terminal" evidence="7">
    <location>
        <begin position="94"/>
        <end position="229"/>
    </location>
</feature>
<evidence type="ECO:0000313" key="8">
    <source>
        <dbReference type="EMBL" id="OQP66540.1"/>
    </source>
</evidence>
<dbReference type="RefSeq" id="WP_081145480.1">
    <property type="nucleotide sequence ID" value="NZ_LVYD01000002.1"/>
</dbReference>
<reference evidence="8 9" key="1">
    <citation type="submission" date="2016-03" db="EMBL/GenBank/DDBJ databases">
        <title>Niastella vici sp. nov., isolated from farmland soil.</title>
        <authorList>
            <person name="Chen L."/>
            <person name="Wang D."/>
            <person name="Yang S."/>
            <person name="Wang G."/>
        </authorList>
    </citation>
    <scope>NUCLEOTIDE SEQUENCE [LARGE SCALE GENOMIC DNA]</scope>
    <source>
        <strain evidence="8 9">DJ57</strain>
    </source>
</reference>
<evidence type="ECO:0000256" key="2">
    <source>
        <dbReference type="ARBA" id="ARBA00006275"/>
    </source>
</evidence>
<keyword evidence="9" id="KW-1185">Reference proteome</keyword>
<evidence type="ECO:0000259" key="7">
    <source>
        <dbReference type="Pfam" id="PF14322"/>
    </source>
</evidence>
<evidence type="ECO:0008006" key="10">
    <source>
        <dbReference type="Google" id="ProtNLM"/>
    </source>
</evidence>
<keyword evidence="3" id="KW-0732">Signal</keyword>
<dbReference type="InterPro" id="IPR033985">
    <property type="entry name" value="SusD-like_N"/>
</dbReference>
<dbReference type="Proteomes" id="UP000192796">
    <property type="component" value="Unassembled WGS sequence"/>
</dbReference>
<evidence type="ECO:0000256" key="1">
    <source>
        <dbReference type="ARBA" id="ARBA00004442"/>
    </source>
</evidence>
<dbReference type="STRING" id="1703345.A3860_13740"/>